<evidence type="ECO:0000256" key="2">
    <source>
        <dbReference type="ARBA" id="ARBA00022485"/>
    </source>
</evidence>
<dbReference type="PROSITE" id="PS51918">
    <property type="entry name" value="RADICAL_SAM"/>
    <property type="match status" value="1"/>
</dbReference>
<organism evidence="8 9">
    <name type="scientific">Sphingobium tyrosinilyticum</name>
    <dbReference type="NCBI Taxonomy" id="2715436"/>
    <lineage>
        <taxon>Bacteria</taxon>
        <taxon>Pseudomonadati</taxon>
        <taxon>Pseudomonadota</taxon>
        <taxon>Alphaproteobacteria</taxon>
        <taxon>Sphingomonadales</taxon>
        <taxon>Sphingomonadaceae</taxon>
        <taxon>Sphingobium</taxon>
    </lineage>
</organism>
<evidence type="ECO:0000256" key="6">
    <source>
        <dbReference type="ARBA" id="ARBA00023014"/>
    </source>
</evidence>
<evidence type="ECO:0000256" key="1">
    <source>
        <dbReference type="ARBA" id="ARBA00001966"/>
    </source>
</evidence>
<evidence type="ECO:0000313" key="8">
    <source>
        <dbReference type="EMBL" id="MFC4595610.1"/>
    </source>
</evidence>
<dbReference type="InterPro" id="IPR058240">
    <property type="entry name" value="rSAM_sf"/>
</dbReference>
<accession>A0ABV9F492</accession>
<comment type="cofactor">
    <cofactor evidence="1">
        <name>[4Fe-4S] cluster</name>
        <dbReference type="ChEBI" id="CHEBI:49883"/>
    </cofactor>
</comment>
<reference evidence="9" key="1">
    <citation type="journal article" date="2019" name="Int. J. Syst. Evol. Microbiol.">
        <title>The Global Catalogue of Microorganisms (GCM) 10K type strain sequencing project: providing services to taxonomists for standard genome sequencing and annotation.</title>
        <authorList>
            <consortium name="The Broad Institute Genomics Platform"/>
            <consortium name="The Broad Institute Genome Sequencing Center for Infectious Disease"/>
            <person name="Wu L."/>
            <person name="Ma J."/>
        </authorList>
    </citation>
    <scope>NUCLEOTIDE SEQUENCE [LARGE SCALE GENOMIC DNA]</scope>
    <source>
        <strain evidence="9">NBRC 103632</strain>
    </source>
</reference>
<keyword evidence="3" id="KW-0949">S-adenosyl-L-methionine</keyword>
<dbReference type="NCBIfam" id="NF041707">
    <property type="entry name" value="rSAM_YhhB"/>
    <property type="match status" value="1"/>
</dbReference>
<protein>
    <submittedName>
        <fullName evidence="8">Cyclophane-forming radical SAM/SPASM peptide maturase YhhB</fullName>
    </submittedName>
</protein>
<proteinExistence type="predicted"/>
<dbReference type="CDD" id="cd01335">
    <property type="entry name" value="Radical_SAM"/>
    <property type="match status" value="1"/>
</dbReference>
<dbReference type="SFLD" id="SFLDG01067">
    <property type="entry name" value="SPASM/twitch_domain_containing"/>
    <property type="match status" value="1"/>
</dbReference>
<keyword evidence="4" id="KW-0479">Metal-binding</keyword>
<dbReference type="SFLD" id="SFLDS00029">
    <property type="entry name" value="Radical_SAM"/>
    <property type="match status" value="1"/>
</dbReference>
<evidence type="ECO:0000313" key="9">
    <source>
        <dbReference type="Proteomes" id="UP001595957"/>
    </source>
</evidence>
<feature type="domain" description="Radical SAM core" evidence="7">
    <location>
        <begin position="16"/>
        <end position="264"/>
    </location>
</feature>
<evidence type="ECO:0000256" key="4">
    <source>
        <dbReference type="ARBA" id="ARBA00022723"/>
    </source>
</evidence>
<name>A0ABV9F492_9SPHN</name>
<comment type="caution">
    <text evidence="8">The sequence shown here is derived from an EMBL/GenBank/DDBJ whole genome shotgun (WGS) entry which is preliminary data.</text>
</comment>
<dbReference type="PROSITE" id="PS01305">
    <property type="entry name" value="MOAA_NIFB_PQQE"/>
    <property type="match status" value="1"/>
</dbReference>
<keyword evidence="2" id="KW-0004">4Fe-4S</keyword>
<dbReference type="Proteomes" id="UP001595957">
    <property type="component" value="Unassembled WGS sequence"/>
</dbReference>
<dbReference type="SUPFAM" id="SSF102114">
    <property type="entry name" value="Radical SAM enzymes"/>
    <property type="match status" value="1"/>
</dbReference>
<dbReference type="PANTHER" id="PTHR43273">
    <property type="entry name" value="ANAEROBIC SULFATASE-MATURATING ENZYME HOMOLOG ASLB-RELATED"/>
    <property type="match status" value="1"/>
</dbReference>
<dbReference type="InterPro" id="IPR000385">
    <property type="entry name" value="MoaA_NifB_PqqE_Fe-S-bd_CS"/>
</dbReference>
<sequence length="389" mass="42664">MIVRTIATTAEVSGRTPFIDTVLLKVASRCNLDCSYCYVFNMGDEGWRRQPKRLPLGVEQTIVSRLGELLRDQGRPFSIVLHGGEPLLLGRDRLNTLFAAFAAAVPSCGLHIQTNGTLLDSDILDLCAQYGVGVSVSLDGPVDVNDAFRVDLRGRGSFARVMAAIQRLRDHPAQAALFSGLLAVVDPRSDPDEVYHFFKETGTPSVDFLYRDGNHTALPFGKASFTSTEYGTWMTRILDLYLADPTPPRIRVLDDMIKLTLGGRARKEGIGVSDYGIVVIDTDGSINKNDTLKSTADGADTFDTPWSVLNDRLSDVVATAEFRSYHEAQRPISSICKACPDLHVCGGGMPTHRWSDEKGLDNPTVFCADQRLLIGRVREHLRAHVGEVA</sequence>
<dbReference type="InterPro" id="IPR013785">
    <property type="entry name" value="Aldolase_TIM"/>
</dbReference>
<keyword evidence="5" id="KW-0408">Iron</keyword>
<dbReference type="SFLD" id="SFLDG01072">
    <property type="entry name" value="dehydrogenase_like"/>
    <property type="match status" value="1"/>
</dbReference>
<dbReference type="InterPro" id="IPR007197">
    <property type="entry name" value="rSAM"/>
</dbReference>
<dbReference type="SFLD" id="SFLDG01386">
    <property type="entry name" value="main_SPASM_domain-containing"/>
    <property type="match status" value="1"/>
</dbReference>
<dbReference type="PANTHER" id="PTHR43273:SF8">
    <property type="entry name" value="RADICAL SAM DOMAIN PROTEIN"/>
    <property type="match status" value="1"/>
</dbReference>
<dbReference type="EMBL" id="JBHSFZ010000048">
    <property type="protein sequence ID" value="MFC4595610.1"/>
    <property type="molecule type" value="Genomic_DNA"/>
</dbReference>
<evidence type="ECO:0000256" key="5">
    <source>
        <dbReference type="ARBA" id="ARBA00023004"/>
    </source>
</evidence>
<evidence type="ECO:0000256" key="3">
    <source>
        <dbReference type="ARBA" id="ARBA00022691"/>
    </source>
</evidence>
<evidence type="ECO:0000259" key="7">
    <source>
        <dbReference type="PROSITE" id="PS51918"/>
    </source>
</evidence>
<dbReference type="Gene3D" id="3.20.20.70">
    <property type="entry name" value="Aldolase class I"/>
    <property type="match status" value="1"/>
</dbReference>
<dbReference type="InterPro" id="IPR023867">
    <property type="entry name" value="Sulphatase_maturase_rSAM"/>
</dbReference>
<dbReference type="RefSeq" id="WP_380805984.1">
    <property type="nucleotide sequence ID" value="NZ_JBHSFZ010000048.1"/>
</dbReference>
<gene>
    <name evidence="8" type="primary">yhhB</name>
    <name evidence="8" type="ORF">ACFO3E_15670</name>
</gene>
<keyword evidence="9" id="KW-1185">Reference proteome</keyword>
<dbReference type="Pfam" id="PF04055">
    <property type="entry name" value="Radical_SAM"/>
    <property type="match status" value="1"/>
</dbReference>
<keyword evidence="6" id="KW-0411">Iron-sulfur</keyword>